<dbReference type="InterPro" id="IPR003661">
    <property type="entry name" value="HisK_dim/P_dom"/>
</dbReference>
<dbReference type="CDD" id="cd00082">
    <property type="entry name" value="HisKA"/>
    <property type="match status" value="1"/>
</dbReference>
<name>A0A6J6UI71_9ZZZZ</name>
<feature type="transmembrane region" description="Helical" evidence="7">
    <location>
        <begin position="12"/>
        <end position="30"/>
    </location>
</feature>
<dbReference type="Gene3D" id="3.30.565.10">
    <property type="entry name" value="Histidine kinase-like ATPase, C-terminal domain"/>
    <property type="match status" value="1"/>
</dbReference>
<feature type="domain" description="Response regulatory" evidence="9">
    <location>
        <begin position="841"/>
        <end position="953"/>
    </location>
</feature>
<keyword evidence="1" id="KW-0597">Phosphoprotein</keyword>
<dbReference type="InterPro" id="IPR005467">
    <property type="entry name" value="His_kinase_dom"/>
</dbReference>
<dbReference type="InterPro" id="IPR036890">
    <property type="entry name" value="HATPase_C_sf"/>
</dbReference>
<feature type="transmembrane region" description="Helical" evidence="7">
    <location>
        <begin position="432"/>
        <end position="452"/>
    </location>
</feature>
<keyword evidence="2" id="KW-0808">Transferase</keyword>
<keyword evidence="7" id="KW-0812">Transmembrane</keyword>
<dbReference type="PROSITE" id="PS50110">
    <property type="entry name" value="RESPONSE_REGULATORY"/>
    <property type="match status" value="1"/>
</dbReference>
<dbReference type="InterPro" id="IPR011006">
    <property type="entry name" value="CheY-like_superfamily"/>
</dbReference>
<dbReference type="GO" id="GO:0000155">
    <property type="term" value="F:phosphorelay sensor kinase activity"/>
    <property type="evidence" value="ECO:0007669"/>
    <property type="project" value="InterPro"/>
</dbReference>
<dbReference type="Gene3D" id="1.10.287.130">
    <property type="match status" value="1"/>
</dbReference>
<keyword evidence="6" id="KW-0902">Two-component regulatory system</keyword>
<dbReference type="PANTHER" id="PTHR43065">
    <property type="entry name" value="SENSOR HISTIDINE KINASE"/>
    <property type="match status" value="1"/>
</dbReference>
<keyword evidence="7" id="KW-1133">Transmembrane helix</keyword>
<dbReference type="SUPFAM" id="SSF47384">
    <property type="entry name" value="Homodimeric domain of signal transducing histidine kinase"/>
    <property type="match status" value="1"/>
</dbReference>
<dbReference type="Gene3D" id="3.40.50.2300">
    <property type="match status" value="1"/>
</dbReference>
<keyword evidence="4" id="KW-0418">Kinase</keyword>
<dbReference type="Pfam" id="PF02518">
    <property type="entry name" value="HATPase_c"/>
    <property type="match status" value="1"/>
</dbReference>
<accession>A0A6J6UI71</accession>
<feature type="transmembrane region" description="Helical" evidence="7">
    <location>
        <begin position="36"/>
        <end position="57"/>
    </location>
</feature>
<reference evidence="10" key="1">
    <citation type="submission" date="2020-05" db="EMBL/GenBank/DDBJ databases">
        <authorList>
            <person name="Chiriac C."/>
            <person name="Salcher M."/>
            <person name="Ghai R."/>
            <person name="Kavagutti S V."/>
        </authorList>
    </citation>
    <scope>NUCLEOTIDE SEQUENCE</scope>
</reference>
<organism evidence="10">
    <name type="scientific">freshwater metagenome</name>
    <dbReference type="NCBI Taxonomy" id="449393"/>
    <lineage>
        <taxon>unclassified sequences</taxon>
        <taxon>metagenomes</taxon>
        <taxon>ecological metagenomes</taxon>
    </lineage>
</organism>
<evidence type="ECO:0000259" key="8">
    <source>
        <dbReference type="PROSITE" id="PS50109"/>
    </source>
</evidence>
<evidence type="ECO:0000256" key="3">
    <source>
        <dbReference type="ARBA" id="ARBA00022741"/>
    </source>
</evidence>
<evidence type="ECO:0000259" key="9">
    <source>
        <dbReference type="PROSITE" id="PS50110"/>
    </source>
</evidence>
<feature type="transmembrane region" description="Helical" evidence="7">
    <location>
        <begin position="163"/>
        <end position="184"/>
    </location>
</feature>
<dbReference type="InterPro" id="IPR036097">
    <property type="entry name" value="HisK_dim/P_sf"/>
</dbReference>
<dbReference type="InterPro" id="IPR004358">
    <property type="entry name" value="Sig_transdc_His_kin-like_C"/>
</dbReference>
<protein>
    <submittedName>
        <fullName evidence="10">Unannotated protein</fullName>
    </submittedName>
</protein>
<dbReference type="SUPFAM" id="SSF52172">
    <property type="entry name" value="CheY-like"/>
    <property type="match status" value="1"/>
</dbReference>
<dbReference type="AlphaFoldDB" id="A0A6J6UI71"/>
<dbReference type="GO" id="GO:0005524">
    <property type="term" value="F:ATP binding"/>
    <property type="evidence" value="ECO:0007669"/>
    <property type="project" value="UniProtKB-KW"/>
</dbReference>
<dbReference type="InterPro" id="IPR001789">
    <property type="entry name" value="Sig_transdc_resp-reg_receiver"/>
</dbReference>
<dbReference type="PROSITE" id="PS50109">
    <property type="entry name" value="HIS_KIN"/>
    <property type="match status" value="1"/>
</dbReference>
<evidence type="ECO:0000256" key="4">
    <source>
        <dbReference type="ARBA" id="ARBA00022777"/>
    </source>
</evidence>
<dbReference type="PRINTS" id="PR00344">
    <property type="entry name" value="BCTRLSENSOR"/>
</dbReference>
<feature type="transmembrane region" description="Helical" evidence="7">
    <location>
        <begin position="69"/>
        <end position="90"/>
    </location>
</feature>
<keyword evidence="3" id="KW-0547">Nucleotide-binding</keyword>
<dbReference type="SMART" id="SM00448">
    <property type="entry name" value="REC"/>
    <property type="match status" value="1"/>
</dbReference>
<evidence type="ECO:0000313" key="10">
    <source>
        <dbReference type="EMBL" id="CAB4758159.1"/>
    </source>
</evidence>
<feature type="transmembrane region" description="Helical" evidence="7">
    <location>
        <begin position="102"/>
        <end position="123"/>
    </location>
</feature>
<keyword evidence="7" id="KW-0472">Membrane</keyword>
<evidence type="ECO:0000256" key="2">
    <source>
        <dbReference type="ARBA" id="ARBA00022679"/>
    </source>
</evidence>
<evidence type="ECO:0000256" key="1">
    <source>
        <dbReference type="ARBA" id="ARBA00022553"/>
    </source>
</evidence>
<dbReference type="Pfam" id="PF00072">
    <property type="entry name" value="Response_reg"/>
    <property type="match status" value="1"/>
</dbReference>
<evidence type="ECO:0000256" key="7">
    <source>
        <dbReference type="SAM" id="Phobius"/>
    </source>
</evidence>
<dbReference type="EMBL" id="CAEZYY010000019">
    <property type="protein sequence ID" value="CAB4758159.1"/>
    <property type="molecule type" value="Genomic_DNA"/>
</dbReference>
<dbReference type="InterPro" id="IPR003594">
    <property type="entry name" value="HATPase_dom"/>
</dbReference>
<dbReference type="PANTHER" id="PTHR43065:SF46">
    <property type="entry name" value="C4-DICARBOXYLATE TRANSPORT SENSOR PROTEIN DCTB"/>
    <property type="match status" value="1"/>
</dbReference>
<keyword evidence="5" id="KW-0067">ATP-binding</keyword>
<dbReference type="SMART" id="SM00387">
    <property type="entry name" value="HATPase_c"/>
    <property type="match status" value="1"/>
</dbReference>
<proteinExistence type="predicted"/>
<evidence type="ECO:0000256" key="6">
    <source>
        <dbReference type="ARBA" id="ARBA00023012"/>
    </source>
</evidence>
<gene>
    <name evidence="10" type="ORF">UFOPK2806_01461</name>
</gene>
<dbReference type="SUPFAM" id="SSF55874">
    <property type="entry name" value="ATPase domain of HSP90 chaperone/DNA topoisomerase II/histidine kinase"/>
    <property type="match status" value="1"/>
</dbReference>
<evidence type="ECO:0000256" key="5">
    <source>
        <dbReference type="ARBA" id="ARBA00022840"/>
    </source>
</evidence>
<sequence>MKIPPRSGLQRAGLTVLLCVGSGFLGVDRWDSRVDIALVAVAFVLGWIPGALCLTTLAASHFIQNHSALVDLGSFLVVAAGGLLAGTALRRRHPTSTPMRRAALSFPVLAVLAAAIAAVQTAIQSAGFSPSTWGTEYLHTAVGLLAAAVVVAFPWPGLEGSPLWAPALALFVSFLVVVLTLASWDRQDSKALRKAAEATAFSFNTNISDEINVLATKANTSNEVHFDPATFADLVQTVVYGHDPITAAALVDARPGSNPEVLAALSDYGQVFEESLSVWLAAQTGAEFRRLVSSGSTVLLDLVTFATPSGELHPQIVYAAPLTPGGLFDPERPRLLVVTVSIPIIVARALSPSTTASDEVALTLYDISSTEPLPIWTTATSGSSTAVESIKDLVPRGVPGTASAELMVDRFSLEMVLRRGERFGTPITTRRLFLIVELLAGIGMFVLLLQVGHNSARREVDRRRREALLAAALQGAPGWTAIIDSDDRVLVGNNHTTRAPPGSLVVDTPIWAQDEATTHKVLSLLNNARQGHADSITITITPPEAADLQSLRIYEVFAHLIADAAHENLVFVQCIDVTERREIAMRTAQAERMESIGVLAGSLAHDFNNLLFITQGYLQMMERQPAVVNDPQLNRFVAKASDAVHRGATIAKSLLAVARSQPMTSVSINMNQFIADLNPLLQQALSDSPGIRLHTELVGPDLDVDVDPGRLSSAVLNLVFNAREAMGLGGDLTILAERTRATNPAGDVQDVVALSVRDTGTGMTPEVAARAFEPFFTTGKIGKGTGLGLAAVYSFAQQSGGWATIDTREGSGTTMSLYLKPAVPHPDHAPATLPVALTRLRALVVDDEESLADLVGVWLSELGFETRRATDSATALEIAKEFQPHLLLSDSNLGEAIDGAELAARITSDLPTLVTVFMTGFSDRLRALETVGALTLVKPFSKDDLNAALIKVLGARLAASAPTGAGPL</sequence>
<feature type="domain" description="Histidine kinase" evidence="8">
    <location>
        <begin position="602"/>
        <end position="823"/>
    </location>
</feature>